<dbReference type="EMBL" id="CP000112">
    <property type="protein sequence ID" value="ABB38387.1"/>
    <property type="molecule type" value="Genomic_DNA"/>
</dbReference>
<name>Q311K9_OLEA2</name>
<dbReference type="GO" id="GO:0016740">
    <property type="term" value="F:transferase activity"/>
    <property type="evidence" value="ECO:0007669"/>
    <property type="project" value="UniProtKB-KW"/>
</dbReference>
<dbReference type="InterPro" id="IPR029044">
    <property type="entry name" value="Nucleotide-diphossugar_trans"/>
</dbReference>
<organism evidence="2 3">
    <name type="scientific">Oleidesulfovibrio alaskensis (strain ATCC BAA-1058 / DSM 17464 / G20)</name>
    <name type="common">Desulfovibrio alaskensis</name>
    <dbReference type="NCBI Taxonomy" id="207559"/>
    <lineage>
        <taxon>Bacteria</taxon>
        <taxon>Pseudomonadati</taxon>
        <taxon>Thermodesulfobacteriota</taxon>
        <taxon>Desulfovibrionia</taxon>
        <taxon>Desulfovibrionales</taxon>
        <taxon>Desulfovibrionaceae</taxon>
        <taxon>Oleidesulfovibrio</taxon>
    </lineage>
</organism>
<dbReference type="Proteomes" id="UP000002710">
    <property type="component" value="Chromosome"/>
</dbReference>
<evidence type="ECO:0000313" key="2">
    <source>
        <dbReference type="EMBL" id="ABB38387.1"/>
    </source>
</evidence>
<dbReference type="STRING" id="207559.Dde_1590"/>
<feature type="domain" description="Glycosyltransferase 2-like" evidence="1">
    <location>
        <begin position="4"/>
        <end position="146"/>
    </location>
</feature>
<dbReference type="KEGG" id="dde:Dde_1590"/>
<keyword evidence="3" id="KW-1185">Reference proteome</keyword>
<dbReference type="HOGENOM" id="CLU_838699_0_0_7"/>
<dbReference type="Gene3D" id="3.90.550.10">
    <property type="entry name" value="Spore Coat Polysaccharide Biosynthesis Protein SpsA, Chain A"/>
    <property type="match status" value="1"/>
</dbReference>
<keyword evidence="2" id="KW-0808">Transferase</keyword>
<dbReference type="PANTHER" id="PTHR43179:SF7">
    <property type="entry name" value="RHAMNOSYLTRANSFERASE WBBL"/>
    <property type="match status" value="1"/>
</dbReference>
<dbReference type="eggNOG" id="COG1216">
    <property type="taxonomic scope" value="Bacteria"/>
</dbReference>
<proteinExistence type="predicted"/>
<dbReference type="InterPro" id="IPR001173">
    <property type="entry name" value="Glyco_trans_2-like"/>
</dbReference>
<dbReference type="Pfam" id="PF00535">
    <property type="entry name" value="Glycos_transf_2"/>
    <property type="match status" value="1"/>
</dbReference>
<dbReference type="CAZy" id="GT2">
    <property type="family name" value="Glycosyltransferase Family 2"/>
</dbReference>
<accession>Q311K9</accession>
<dbReference type="PANTHER" id="PTHR43179">
    <property type="entry name" value="RHAMNOSYLTRANSFERASE WBBL"/>
    <property type="match status" value="1"/>
</dbReference>
<gene>
    <name evidence="2" type="ordered locus">Dde_1590</name>
</gene>
<dbReference type="AlphaFoldDB" id="Q311K9"/>
<evidence type="ECO:0000313" key="3">
    <source>
        <dbReference type="Proteomes" id="UP000002710"/>
    </source>
</evidence>
<protein>
    <submittedName>
        <fullName evidence="2">Glycosyl transferase family 2</fullName>
    </submittedName>
</protein>
<dbReference type="SUPFAM" id="SSF53448">
    <property type="entry name" value="Nucleotide-diphospho-sugar transferases"/>
    <property type="match status" value="1"/>
</dbReference>
<dbReference type="RefSeq" id="WP_011367546.1">
    <property type="nucleotide sequence ID" value="NC_007519.1"/>
</dbReference>
<reference evidence="2 3" key="1">
    <citation type="journal article" date="2011" name="J. Bacteriol.">
        <title>Complete genome sequence and updated annotation of Desulfovibrio alaskensis G20.</title>
        <authorList>
            <person name="Hauser L.J."/>
            <person name="Land M.L."/>
            <person name="Brown S.D."/>
            <person name="Larimer F."/>
            <person name="Keller K.L."/>
            <person name="Rapp-Giles B.J."/>
            <person name="Price M.N."/>
            <person name="Lin M."/>
            <person name="Bruce D.C."/>
            <person name="Detter J.C."/>
            <person name="Tapia R."/>
            <person name="Han C.S."/>
            <person name="Goodwin L.A."/>
            <person name="Cheng J.F."/>
            <person name="Pitluck S."/>
            <person name="Copeland A."/>
            <person name="Lucas S."/>
            <person name="Nolan M."/>
            <person name="Lapidus A.L."/>
            <person name="Palumbo A.V."/>
            <person name="Wall J.D."/>
        </authorList>
    </citation>
    <scope>NUCLEOTIDE SEQUENCE [LARGE SCALE GENOMIC DNA]</scope>
    <source>
        <strain evidence="3">ATCC BAA 1058 / DSM 17464 / G20</strain>
    </source>
</reference>
<evidence type="ECO:0000259" key="1">
    <source>
        <dbReference type="Pfam" id="PF00535"/>
    </source>
</evidence>
<sequence length="331" mass="36267">MKLSFVIVTRNVNKYIGSCLESVFGALADVSTLGAEAEIFVVDNASADGTARSARNAGSAVTVIENTTDTGFAAAANKALRQATGDLVFFLDPRTEVLPGSLRRMLDHMETHTDCAIAGGKVVDKKELTVRGARRLPGFLTKFTEAFGLAAMAPATCLNHAAYGGRRMKQPAEVQSVPFSFACVRMEAFRCLGPLDERFFGGFADTDFCRRVHKALNPARKTAYVPQARVRLLDGFAMKQEVHDFDLYGTEVVRHRVRSEMMYVWKNYCILTSAANTLLDLAAHSLRFCVNILPVVGDCTKSRHNAVVIKETALAMIDTQLGTQYPATPWE</sequence>